<keyword evidence="3" id="KW-0813">Transport</keyword>
<dbReference type="SUPFAM" id="SSF161111">
    <property type="entry name" value="Cation efflux protein transmembrane domain-like"/>
    <property type="match status" value="1"/>
</dbReference>
<dbReference type="GO" id="GO:0008324">
    <property type="term" value="F:monoatomic cation transmembrane transporter activity"/>
    <property type="evidence" value="ECO:0007669"/>
    <property type="project" value="InterPro"/>
</dbReference>
<dbReference type="RefSeq" id="WP_092352609.1">
    <property type="nucleotide sequence ID" value="NZ_CANTIP010000015.1"/>
</dbReference>
<dbReference type="Gene3D" id="3.30.70.1350">
    <property type="entry name" value="Cation efflux protein, cytoplasmic domain"/>
    <property type="match status" value="1"/>
</dbReference>
<dbReference type="Pfam" id="PF01545">
    <property type="entry name" value="Cation_efflux"/>
    <property type="match status" value="1"/>
</dbReference>
<dbReference type="EMBL" id="FOIN01000005">
    <property type="protein sequence ID" value="SET27837.1"/>
    <property type="molecule type" value="Genomic_DNA"/>
</dbReference>
<dbReference type="Pfam" id="PF16916">
    <property type="entry name" value="ZT_dimer"/>
    <property type="match status" value="1"/>
</dbReference>
<evidence type="ECO:0000313" key="11">
    <source>
        <dbReference type="Proteomes" id="UP000198558"/>
    </source>
</evidence>
<sequence length="289" mass="32106">MKNYEKTVLKVSIITLIGNIVLSVFKILIGVLCGSNAIVSDGIHSASDVLSTVVVMIGVRLSSKESDKEHPYGHERFECVAAIILSVMLFLTASIIGYSAIKNLFTTNNEIHFGMFAIIIAIISIVTKEAMYWYTKINADRINSNALLADAWHHRSDAFSSIGSLIGVIGFYYGYYILDCIAGIIICFCICKVAFDIFNDAINKMIDHACSEEFENELITLIKKQEGILGIDDFKTRMFGNKIYVDIEIKVAGDDSLQHAHLIAHKTHDAIENIYPIVKHCNIHVNPGK</sequence>
<evidence type="ECO:0000256" key="6">
    <source>
        <dbReference type="ARBA" id="ARBA00023136"/>
    </source>
</evidence>
<dbReference type="InterPro" id="IPR027470">
    <property type="entry name" value="Cation_efflux_CTD"/>
</dbReference>
<feature type="transmembrane region" description="Helical" evidence="7">
    <location>
        <begin position="80"/>
        <end position="101"/>
    </location>
</feature>
<reference evidence="11" key="1">
    <citation type="submission" date="2016-10" db="EMBL/GenBank/DDBJ databases">
        <authorList>
            <person name="Varghese N."/>
            <person name="Submissions S."/>
        </authorList>
    </citation>
    <scope>NUCLEOTIDE SEQUENCE [LARGE SCALE GENOMIC DNA]</scope>
    <source>
        <strain evidence="11">DSM 1551</strain>
    </source>
</reference>
<evidence type="ECO:0000256" key="1">
    <source>
        <dbReference type="ARBA" id="ARBA00004141"/>
    </source>
</evidence>
<evidence type="ECO:0000256" key="5">
    <source>
        <dbReference type="ARBA" id="ARBA00022989"/>
    </source>
</evidence>
<comment type="similarity">
    <text evidence="2">Belongs to the cation diffusion facilitator (CDF) transporter (TC 2.A.4) family.</text>
</comment>
<dbReference type="PANTHER" id="PTHR43840:SF15">
    <property type="entry name" value="MITOCHONDRIAL METAL TRANSPORTER 1-RELATED"/>
    <property type="match status" value="1"/>
</dbReference>
<keyword evidence="4 7" id="KW-0812">Transmembrane</keyword>
<dbReference type="NCBIfam" id="TIGR01297">
    <property type="entry name" value="CDF"/>
    <property type="match status" value="1"/>
</dbReference>
<dbReference type="InterPro" id="IPR002524">
    <property type="entry name" value="Cation_efflux"/>
</dbReference>
<feature type="domain" description="Cation efflux protein transmembrane" evidence="8">
    <location>
        <begin position="13"/>
        <end position="203"/>
    </location>
</feature>
<keyword evidence="6 7" id="KW-0472">Membrane</keyword>
<evidence type="ECO:0000256" key="3">
    <source>
        <dbReference type="ARBA" id="ARBA00022448"/>
    </source>
</evidence>
<evidence type="ECO:0000259" key="8">
    <source>
        <dbReference type="Pfam" id="PF01545"/>
    </source>
</evidence>
<dbReference type="Proteomes" id="UP000198558">
    <property type="component" value="Unassembled WGS sequence"/>
</dbReference>
<feature type="transmembrane region" description="Helical" evidence="7">
    <location>
        <begin position="113"/>
        <end position="135"/>
    </location>
</feature>
<dbReference type="PANTHER" id="PTHR43840">
    <property type="entry name" value="MITOCHONDRIAL METAL TRANSPORTER 1-RELATED"/>
    <property type="match status" value="1"/>
</dbReference>
<dbReference type="AlphaFoldDB" id="A0A1I0D6I3"/>
<evidence type="ECO:0000313" key="10">
    <source>
        <dbReference type="EMBL" id="SET27837.1"/>
    </source>
</evidence>
<dbReference type="Gene3D" id="1.20.1510.10">
    <property type="entry name" value="Cation efflux protein transmembrane domain"/>
    <property type="match status" value="1"/>
</dbReference>
<dbReference type="OrthoDB" id="9806522at2"/>
<feature type="transmembrane region" description="Helical" evidence="7">
    <location>
        <begin position="181"/>
        <end position="198"/>
    </location>
</feature>
<accession>A0A1I0D6I3</accession>
<evidence type="ECO:0000256" key="7">
    <source>
        <dbReference type="SAM" id="Phobius"/>
    </source>
</evidence>
<name>A0A1I0D6I3_9FIRM</name>
<dbReference type="InterPro" id="IPR036837">
    <property type="entry name" value="Cation_efflux_CTD_sf"/>
</dbReference>
<evidence type="ECO:0000256" key="2">
    <source>
        <dbReference type="ARBA" id="ARBA00008114"/>
    </source>
</evidence>
<keyword evidence="11" id="KW-1185">Reference proteome</keyword>
<evidence type="ECO:0000259" key="9">
    <source>
        <dbReference type="Pfam" id="PF16916"/>
    </source>
</evidence>
<organism evidence="10 11">
    <name type="scientific">Thomasclavelia cocleata</name>
    <dbReference type="NCBI Taxonomy" id="69824"/>
    <lineage>
        <taxon>Bacteria</taxon>
        <taxon>Bacillati</taxon>
        <taxon>Bacillota</taxon>
        <taxon>Erysipelotrichia</taxon>
        <taxon>Erysipelotrichales</taxon>
        <taxon>Coprobacillaceae</taxon>
        <taxon>Thomasclavelia</taxon>
    </lineage>
</organism>
<dbReference type="SUPFAM" id="SSF160240">
    <property type="entry name" value="Cation efflux protein cytoplasmic domain-like"/>
    <property type="match status" value="1"/>
</dbReference>
<dbReference type="FunFam" id="1.20.1510.10:FF:000006">
    <property type="entry name" value="Divalent cation efflux transporter"/>
    <property type="match status" value="1"/>
</dbReference>
<feature type="domain" description="Cation efflux protein cytoplasmic" evidence="9">
    <location>
        <begin position="211"/>
        <end position="287"/>
    </location>
</feature>
<proteinExistence type="inferred from homology"/>
<gene>
    <name evidence="10" type="ORF">SAMN04489758_10539</name>
</gene>
<protein>
    <submittedName>
        <fullName evidence="10">Cation diffusion facilitator family transporter</fullName>
    </submittedName>
</protein>
<keyword evidence="5 7" id="KW-1133">Transmembrane helix</keyword>
<dbReference type="GO" id="GO:0016020">
    <property type="term" value="C:membrane"/>
    <property type="evidence" value="ECO:0007669"/>
    <property type="project" value="UniProtKB-SubCell"/>
</dbReference>
<feature type="transmembrane region" description="Helical" evidence="7">
    <location>
        <begin position="12"/>
        <end position="32"/>
    </location>
</feature>
<comment type="subcellular location">
    <subcellularLocation>
        <location evidence="1">Membrane</location>
        <topology evidence="1">Multi-pass membrane protein</topology>
    </subcellularLocation>
</comment>
<dbReference type="InterPro" id="IPR027469">
    <property type="entry name" value="Cation_efflux_TMD_sf"/>
</dbReference>
<dbReference type="InterPro" id="IPR050291">
    <property type="entry name" value="CDF_Transporter"/>
</dbReference>
<dbReference type="GeneID" id="78287766"/>
<evidence type="ECO:0000256" key="4">
    <source>
        <dbReference type="ARBA" id="ARBA00022692"/>
    </source>
</evidence>
<dbReference type="InterPro" id="IPR058533">
    <property type="entry name" value="Cation_efflux_TM"/>
</dbReference>